<evidence type="ECO:0000313" key="1">
    <source>
        <dbReference type="EMBL" id="KCZ80152.1"/>
    </source>
</evidence>
<dbReference type="EMBL" id="KK365200">
    <property type="protein sequence ID" value="KCZ80152.1"/>
    <property type="molecule type" value="Genomic_DNA"/>
</dbReference>
<reference evidence="1 2" key="2">
    <citation type="submission" date="2014-03" db="EMBL/GenBank/DDBJ databases">
        <title>The Genome Sequence of Anncaliia algerae insect isolate PRA339.</title>
        <authorList>
            <consortium name="The Broad Institute Genome Sequencing Platform"/>
            <consortium name="The Broad Institute Genome Sequencing Center for Infectious Disease"/>
            <person name="Cuomo C."/>
            <person name="Becnel J."/>
            <person name="Sanscrainte N."/>
            <person name="Walker B."/>
            <person name="Young S.K."/>
            <person name="Zeng Q."/>
            <person name="Gargeya S."/>
            <person name="Fitzgerald M."/>
            <person name="Haas B."/>
            <person name="Abouelleil A."/>
            <person name="Alvarado L."/>
            <person name="Arachchi H.M."/>
            <person name="Berlin A.M."/>
            <person name="Chapman S.B."/>
            <person name="Dewar J."/>
            <person name="Goldberg J."/>
            <person name="Griggs A."/>
            <person name="Gujja S."/>
            <person name="Hansen M."/>
            <person name="Howarth C."/>
            <person name="Imamovic A."/>
            <person name="Larimer J."/>
            <person name="McCowan C."/>
            <person name="Murphy C."/>
            <person name="Neiman D."/>
            <person name="Pearson M."/>
            <person name="Priest M."/>
            <person name="Roberts A."/>
            <person name="Saif S."/>
            <person name="Shea T."/>
            <person name="Sisk P."/>
            <person name="Sykes S."/>
            <person name="Wortman J."/>
            <person name="Nusbaum C."/>
            <person name="Birren B."/>
        </authorList>
    </citation>
    <scope>NUCLEOTIDE SEQUENCE [LARGE SCALE GENOMIC DNA]</scope>
    <source>
        <strain evidence="1 2">PRA339</strain>
    </source>
</reference>
<name>A0A059EZ74_9MICR</name>
<accession>A0A059EZ74</accession>
<proteinExistence type="predicted"/>
<dbReference type="Proteomes" id="UP000030655">
    <property type="component" value="Unassembled WGS sequence"/>
</dbReference>
<dbReference type="AlphaFoldDB" id="A0A059EZ74"/>
<dbReference type="OrthoDB" id="7615244at2759"/>
<evidence type="ECO:0000313" key="2">
    <source>
        <dbReference type="Proteomes" id="UP000030655"/>
    </source>
</evidence>
<reference evidence="2" key="1">
    <citation type="submission" date="2013-02" db="EMBL/GenBank/DDBJ databases">
        <authorList>
            <consortium name="The Broad Institute Genome Sequencing Platform"/>
            <person name="Cuomo C."/>
            <person name="Becnel J."/>
            <person name="Sanscrainte N."/>
            <person name="Walker B."/>
            <person name="Young S.K."/>
            <person name="Zeng Q."/>
            <person name="Gargeya S."/>
            <person name="Fitzgerald M."/>
            <person name="Haas B."/>
            <person name="Abouelleil A."/>
            <person name="Alvarado L."/>
            <person name="Arachchi H.M."/>
            <person name="Berlin A.M."/>
            <person name="Chapman S.B."/>
            <person name="Dewar J."/>
            <person name="Goldberg J."/>
            <person name="Griggs A."/>
            <person name="Gujja S."/>
            <person name="Hansen M."/>
            <person name="Howarth C."/>
            <person name="Imamovic A."/>
            <person name="Larimer J."/>
            <person name="McCowan C."/>
            <person name="Murphy C."/>
            <person name="Neiman D."/>
            <person name="Pearson M."/>
            <person name="Priest M."/>
            <person name="Roberts A."/>
            <person name="Saif S."/>
            <person name="Shea T."/>
            <person name="Sisk P."/>
            <person name="Sykes S."/>
            <person name="Wortman J."/>
            <person name="Nusbaum C."/>
            <person name="Birren B."/>
        </authorList>
    </citation>
    <scope>NUCLEOTIDE SEQUENCE [LARGE SCALE GENOMIC DNA]</scope>
    <source>
        <strain evidence="2">PRA339</strain>
    </source>
</reference>
<dbReference type="HOGENOM" id="CLU_2793492_0_0_1"/>
<dbReference type="VEuPathDB" id="MicrosporidiaDB:H312_02454"/>
<keyword evidence="2" id="KW-1185">Reference proteome</keyword>
<gene>
    <name evidence="1" type="ORF">H312_02454</name>
</gene>
<protein>
    <submittedName>
        <fullName evidence="1">Uncharacterized protein</fullName>
    </submittedName>
</protein>
<sequence>MQAFFGVVLNLGTIYLADIKDYFSKDFTCNIPFLQRFLKKNVFFKFFGCSIYIKIRVIVKTQQLKSQS</sequence>
<organism evidence="1 2">
    <name type="scientific">Anncaliia algerae PRA339</name>
    <dbReference type="NCBI Taxonomy" id="1288291"/>
    <lineage>
        <taxon>Eukaryota</taxon>
        <taxon>Fungi</taxon>
        <taxon>Fungi incertae sedis</taxon>
        <taxon>Microsporidia</taxon>
        <taxon>Tubulinosematoidea</taxon>
        <taxon>Tubulinosematidae</taxon>
        <taxon>Anncaliia</taxon>
    </lineage>
</organism>